<evidence type="ECO:0008006" key="5">
    <source>
        <dbReference type="Google" id="ProtNLM"/>
    </source>
</evidence>
<comment type="caution">
    <text evidence="3">The sequence shown here is derived from an EMBL/GenBank/DDBJ whole genome shotgun (WGS) entry which is preliminary data.</text>
</comment>
<evidence type="ECO:0000313" key="4">
    <source>
        <dbReference type="Proteomes" id="UP000591131"/>
    </source>
</evidence>
<dbReference type="GO" id="GO:0003968">
    <property type="term" value="F:RNA-directed RNA polymerase activity"/>
    <property type="evidence" value="ECO:0007669"/>
    <property type="project" value="InterPro"/>
</dbReference>
<accession>A0A7J6KQW9</accession>
<feature type="non-terminal residue" evidence="3">
    <location>
        <position position="600"/>
    </location>
</feature>
<protein>
    <recommendedName>
        <fullName evidence="5">RNA-directed RNA polymerase</fullName>
    </recommendedName>
</protein>
<dbReference type="InterPro" id="IPR043502">
    <property type="entry name" value="DNA/RNA_pol_sf"/>
</dbReference>
<evidence type="ECO:0000313" key="3">
    <source>
        <dbReference type="EMBL" id="KAF4649284.1"/>
    </source>
</evidence>
<dbReference type="InterPro" id="IPR001795">
    <property type="entry name" value="RNA-dir_pol_luteovirus"/>
</dbReference>
<dbReference type="EMBL" id="JAAPAO010001593">
    <property type="protein sequence ID" value="KAF4649284.1"/>
    <property type="molecule type" value="Genomic_DNA"/>
</dbReference>
<dbReference type="GO" id="GO:0000166">
    <property type="term" value="F:nucleotide binding"/>
    <property type="evidence" value="ECO:0007669"/>
    <property type="project" value="UniProtKB-KW"/>
</dbReference>
<dbReference type="OrthoDB" id="10671272at2759"/>
<dbReference type="GO" id="GO:0006351">
    <property type="term" value="P:DNA-templated transcription"/>
    <property type="evidence" value="ECO:0007669"/>
    <property type="project" value="InterPro"/>
</dbReference>
<feature type="compositionally biased region" description="Basic and acidic residues" evidence="2">
    <location>
        <begin position="575"/>
        <end position="594"/>
    </location>
</feature>
<gene>
    <name evidence="3" type="ORF">FOL47_002230</name>
</gene>
<name>A0A7J6KQW9_PERCH</name>
<reference evidence="3 4" key="1">
    <citation type="submission" date="2020-04" db="EMBL/GenBank/DDBJ databases">
        <title>Perkinsus chesapeaki whole genome sequence.</title>
        <authorList>
            <person name="Bogema D.R."/>
        </authorList>
    </citation>
    <scope>NUCLEOTIDE SEQUENCE [LARGE SCALE GENOMIC DNA]</scope>
    <source>
        <strain evidence="3">ATCC PRA-425</strain>
    </source>
</reference>
<feature type="region of interest" description="Disordered" evidence="2">
    <location>
        <begin position="575"/>
        <end position="600"/>
    </location>
</feature>
<evidence type="ECO:0000256" key="1">
    <source>
        <dbReference type="ARBA" id="ARBA00022741"/>
    </source>
</evidence>
<dbReference type="AlphaFoldDB" id="A0A7J6KQW9"/>
<keyword evidence="1" id="KW-0547">Nucleotide-binding</keyword>
<dbReference type="Proteomes" id="UP000591131">
    <property type="component" value="Unassembled WGS sequence"/>
</dbReference>
<evidence type="ECO:0000256" key="2">
    <source>
        <dbReference type="SAM" id="MobiDB-lite"/>
    </source>
</evidence>
<sequence>VSGYGGQAPGLEESGCETCLAAGMCCWLWQCGWFDIPLCDWPAALKQPLAVVRRTGMLGRVVDDRVYALRKLPSAIFRRPDDADWSAEKESKFGSYCRKFTLSSANKYMEWFYLSALSLERMVVSKQLGRADLAGFDHWWKRRHHMLAGGSSSFRAAATAQIRDPRLRSDDRPGKKLVMETSLLRSPAAIVNDEPLGVYRTSTKYEPGAKQRALYAVDDDCYVVTAYASSNAEKEMSGIRYALPKQLPTDAVGWQVMSEMPGLSWLSVDYSDYNSEHTTAELVLINLARHQAWLDYLPLGVSDAVPDKLQATAWVALSQFNSYCIGNDMNCRKTQGLGSGDRDTARNNTGIHDVNVDVARTDLKLCGFPVDPVYGDDEDIAFSELCEAVAYGSYQRSVGHGINPLKVLAGLHHHEYASTRVMAFELYAVAAAIETYCVDPRRSYLVCTDSEVVRKMVSPGSGKPADMNAVVGRMWDRLASGLVSAYFCRVASEANPADGPSRGLPVSSQWVEVPWRTPGVLQGTWSKLLAMTSSYAPQDGQAPGLLNGATQADRAQLQLPKGGCARWKNLESITEGDRAAASEEAAQGREERTTRPNFLT</sequence>
<feature type="non-terminal residue" evidence="3">
    <location>
        <position position="1"/>
    </location>
</feature>
<proteinExistence type="predicted"/>
<dbReference type="Pfam" id="PF02123">
    <property type="entry name" value="RdRP_4"/>
    <property type="match status" value="1"/>
</dbReference>
<organism evidence="3 4">
    <name type="scientific">Perkinsus chesapeaki</name>
    <name type="common">Clam parasite</name>
    <name type="synonym">Perkinsus andrewsi</name>
    <dbReference type="NCBI Taxonomy" id="330153"/>
    <lineage>
        <taxon>Eukaryota</taxon>
        <taxon>Sar</taxon>
        <taxon>Alveolata</taxon>
        <taxon>Perkinsozoa</taxon>
        <taxon>Perkinsea</taxon>
        <taxon>Perkinsida</taxon>
        <taxon>Perkinsidae</taxon>
        <taxon>Perkinsus</taxon>
    </lineage>
</organism>
<keyword evidence="4" id="KW-1185">Reference proteome</keyword>
<dbReference type="GO" id="GO:0003723">
    <property type="term" value="F:RNA binding"/>
    <property type="evidence" value="ECO:0007669"/>
    <property type="project" value="InterPro"/>
</dbReference>
<dbReference type="SUPFAM" id="SSF56672">
    <property type="entry name" value="DNA/RNA polymerases"/>
    <property type="match status" value="1"/>
</dbReference>